<evidence type="ECO:0000259" key="2">
    <source>
        <dbReference type="PROSITE" id="PS51154"/>
    </source>
</evidence>
<reference evidence="4" key="1">
    <citation type="submission" date="2016-11" db="EMBL/GenBank/DDBJ databases">
        <authorList>
            <person name="Varghese N."/>
            <person name="Submissions S."/>
        </authorList>
    </citation>
    <scope>NUCLEOTIDE SEQUENCE [LARGE SCALE GENOMIC DNA]</scope>
    <source>
        <strain evidence="4">DSM 44671</strain>
    </source>
</reference>
<feature type="region of interest" description="Disordered" evidence="1">
    <location>
        <begin position="48"/>
        <end position="68"/>
    </location>
</feature>
<dbReference type="STRING" id="546364.SAMN04489730_1057"/>
<accession>A0A1K1PUR9</accession>
<feature type="domain" description="Macro" evidence="2">
    <location>
        <begin position="57"/>
        <end position="225"/>
    </location>
</feature>
<dbReference type="EMBL" id="FPJG01000006">
    <property type="protein sequence ID" value="SFW51408.1"/>
    <property type="molecule type" value="Genomic_DNA"/>
</dbReference>
<dbReference type="InterPro" id="IPR002589">
    <property type="entry name" value="Macro_dom"/>
</dbReference>
<organism evidence="3 4">
    <name type="scientific">Amycolatopsis australiensis</name>
    <dbReference type="NCBI Taxonomy" id="546364"/>
    <lineage>
        <taxon>Bacteria</taxon>
        <taxon>Bacillati</taxon>
        <taxon>Actinomycetota</taxon>
        <taxon>Actinomycetes</taxon>
        <taxon>Pseudonocardiales</taxon>
        <taxon>Pseudonocardiaceae</taxon>
        <taxon>Amycolatopsis</taxon>
    </lineage>
</organism>
<dbReference type="AlphaFoldDB" id="A0A1K1PUR9"/>
<evidence type="ECO:0000313" key="4">
    <source>
        <dbReference type="Proteomes" id="UP000182740"/>
    </source>
</evidence>
<dbReference type="Proteomes" id="UP000182740">
    <property type="component" value="Unassembled WGS sequence"/>
</dbReference>
<dbReference type="SUPFAM" id="SSF52949">
    <property type="entry name" value="Macro domain-like"/>
    <property type="match status" value="1"/>
</dbReference>
<dbReference type="Pfam" id="PF01661">
    <property type="entry name" value="Macro"/>
    <property type="match status" value="1"/>
</dbReference>
<dbReference type="SMART" id="SM00506">
    <property type="entry name" value="A1pp"/>
    <property type="match status" value="1"/>
</dbReference>
<dbReference type="PROSITE" id="PS51154">
    <property type="entry name" value="MACRO"/>
    <property type="match status" value="1"/>
</dbReference>
<proteinExistence type="predicted"/>
<sequence length="225" mass="23416">MTADSGTHTGREGTNPPVSPRTPELVLCAVDEPLATAWTTVAEKLCSTGAPPRAGGSATRTPEGVPTGRVRVHRGSVLDVVAQAVVSPANSYGWMRGGIDAVYARAFPGVEQSVRSAVLAFHGGELPIGEAVVVPTGEAEPAWLISAPTMREPGELLPADTVHPYLAARAVFLLWRDGKLDQGPVREAVDTIAMPGLGTGVGGVDPATCARQVAAAWDEVFRHAR</sequence>
<evidence type="ECO:0000313" key="3">
    <source>
        <dbReference type="EMBL" id="SFW51408.1"/>
    </source>
</evidence>
<dbReference type="OrthoDB" id="1336276at2"/>
<dbReference type="Gene3D" id="3.40.220.10">
    <property type="entry name" value="Leucine Aminopeptidase, subunit E, domain 1"/>
    <property type="match status" value="1"/>
</dbReference>
<dbReference type="InterPro" id="IPR043472">
    <property type="entry name" value="Macro_dom-like"/>
</dbReference>
<protein>
    <submittedName>
        <fullName evidence="3">O-acetyl-ADP-ribose deacetylase (Regulator of RNase III), contains Macro domain</fullName>
    </submittedName>
</protein>
<feature type="region of interest" description="Disordered" evidence="1">
    <location>
        <begin position="1"/>
        <end position="23"/>
    </location>
</feature>
<keyword evidence="4" id="KW-1185">Reference proteome</keyword>
<dbReference type="RefSeq" id="WP_072475178.1">
    <property type="nucleotide sequence ID" value="NZ_FPJG01000006.1"/>
</dbReference>
<name>A0A1K1PUR9_9PSEU</name>
<gene>
    <name evidence="3" type="ORF">SAMN04489730_1057</name>
</gene>
<evidence type="ECO:0000256" key="1">
    <source>
        <dbReference type="SAM" id="MobiDB-lite"/>
    </source>
</evidence>